<gene>
    <name evidence="2" type="ORF">OFUS_LOCUS26906</name>
</gene>
<accession>A0A8S4QBW0</accession>
<feature type="region of interest" description="Disordered" evidence="1">
    <location>
        <begin position="1"/>
        <end position="27"/>
    </location>
</feature>
<comment type="caution">
    <text evidence="2">The sequence shown here is derived from an EMBL/GenBank/DDBJ whole genome shotgun (WGS) entry which is preliminary data.</text>
</comment>
<evidence type="ECO:0000313" key="2">
    <source>
        <dbReference type="EMBL" id="CAH1803301.1"/>
    </source>
</evidence>
<sequence>MPPKRKATSRHSSGGQKRQRQDATKSSDEIVQIVVGKLMPTISALIEKQTVLNNTNTSSNTIHQEPSSDANNAESKRFLPLSSGIPLDSGISQKLKIKIVSDEYIDIAHLLEKIPGEIDITVTIKKQTSSVVANP</sequence>
<evidence type="ECO:0000256" key="1">
    <source>
        <dbReference type="SAM" id="MobiDB-lite"/>
    </source>
</evidence>
<name>A0A8S4QBW0_OWEFU</name>
<feature type="non-terminal residue" evidence="2">
    <location>
        <position position="135"/>
    </location>
</feature>
<dbReference type="AlphaFoldDB" id="A0A8S4QBW0"/>
<dbReference type="EMBL" id="CAIIXF020000457">
    <property type="protein sequence ID" value="CAH1803301.1"/>
    <property type="molecule type" value="Genomic_DNA"/>
</dbReference>
<feature type="region of interest" description="Disordered" evidence="1">
    <location>
        <begin position="55"/>
        <end position="75"/>
    </location>
</feature>
<keyword evidence="3" id="KW-1185">Reference proteome</keyword>
<proteinExistence type="predicted"/>
<dbReference type="OrthoDB" id="6070148at2759"/>
<reference evidence="2" key="1">
    <citation type="submission" date="2022-03" db="EMBL/GenBank/DDBJ databases">
        <authorList>
            <person name="Martin C."/>
        </authorList>
    </citation>
    <scope>NUCLEOTIDE SEQUENCE</scope>
</reference>
<protein>
    <submittedName>
        <fullName evidence="2">Uncharacterized protein</fullName>
    </submittedName>
</protein>
<feature type="compositionally biased region" description="Polar residues" evidence="1">
    <location>
        <begin position="62"/>
        <end position="73"/>
    </location>
</feature>
<organism evidence="2 3">
    <name type="scientific">Owenia fusiformis</name>
    <name type="common">Polychaete worm</name>
    <dbReference type="NCBI Taxonomy" id="6347"/>
    <lineage>
        <taxon>Eukaryota</taxon>
        <taxon>Metazoa</taxon>
        <taxon>Spiralia</taxon>
        <taxon>Lophotrochozoa</taxon>
        <taxon>Annelida</taxon>
        <taxon>Polychaeta</taxon>
        <taxon>Sedentaria</taxon>
        <taxon>Canalipalpata</taxon>
        <taxon>Sabellida</taxon>
        <taxon>Oweniida</taxon>
        <taxon>Oweniidae</taxon>
        <taxon>Owenia</taxon>
    </lineage>
</organism>
<dbReference type="Proteomes" id="UP000749559">
    <property type="component" value="Unassembled WGS sequence"/>
</dbReference>
<evidence type="ECO:0000313" key="3">
    <source>
        <dbReference type="Proteomes" id="UP000749559"/>
    </source>
</evidence>